<dbReference type="FunFam" id="1.10.10.10:FF:000018">
    <property type="entry name" value="DNA-binding response regulator ResD"/>
    <property type="match status" value="1"/>
</dbReference>
<dbReference type="PROSITE" id="PS51755">
    <property type="entry name" value="OMPR_PHOB"/>
    <property type="match status" value="1"/>
</dbReference>
<sequence length="225" mass="25190">MIYLVEDDPSIRKLVSYALKGAGYEVKSFESGEEMNAASGKTRPELYLLDIMLPGASGLEILSQIRADSALRDIPVIMLTAKGTEYDKVLGLDSGADDYIAKPFGMMELLSRIKAVLRRSERQKQKDDISWGGISISPSSHTVKVNGAKAELTLKEFNLLFYLMENEGIVLDRDSILNTVWGYSFDGENRTVDVHIRHLREKLGDEGQRIETVKGVGYRFRGHDE</sequence>
<keyword evidence="4" id="KW-0805">Transcription regulation</keyword>
<dbReference type="InterPro" id="IPR039420">
    <property type="entry name" value="WalR-like"/>
</dbReference>
<accession>A0A9D9E0U7</accession>
<evidence type="ECO:0000256" key="8">
    <source>
        <dbReference type="PROSITE-ProRule" id="PRU00169"/>
    </source>
</evidence>
<dbReference type="GO" id="GO:0000976">
    <property type="term" value="F:transcription cis-regulatory region binding"/>
    <property type="evidence" value="ECO:0007669"/>
    <property type="project" value="TreeGrafter"/>
</dbReference>
<protein>
    <recommendedName>
        <fullName evidence="1">Phosphate regulon transcriptional regulatory protein PhoB</fullName>
    </recommendedName>
</protein>
<evidence type="ECO:0000256" key="9">
    <source>
        <dbReference type="PROSITE-ProRule" id="PRU01091"/>
    </source>
</evidence>
<dbReference type="GO" id="GO:0000156">
    <property type="term" value="F:phosphorelay response regulator activity"/>
    <property type="evidence" value="ECO:0007669"/>
    <property type="project" value="TreeGrafter"/>
</dbReference>
<dbReference type="SUPFAM" id="SSF46894">
    <property type="entry name" value="C-terminal effector domain of the bipartite response regulators"/>
    <property type="match status" value="1"/>
</dbReference>
<evidence type="ECO:0000256" key="2">
    <source>
        <dbReference type="ARBA" id="ARBA00022553"/>
    </source>
</evidence>
<evidence type="ECO:0000259" key="10">
    <source>
        <dbReference type="PROSITE" id="PS50110"/>
    </source>
</evidence>
<dbReference type="SMART" id="SM00448">
    <property type="entry name" value="REC"/>
    <property type="match status" value="1"/>
</dbReference>
<dbReference type="Gene3D" id="6.10.250.690">
    <property type="match status" value="1"/>
</dbReference>
<dbReference type="AlphaFoldDB" id="A0A9D9E0U7"/>
<evidence type="ECO:0000256" key="5">
    <source>
        <dbReference type="ARBA" id="ARBA00023125"/>
    </source>
</evidence>
<dbReference type="Pfam" id="PF00072">
    <property type="entry name" value="Response_reg"/>
    <property type="match status" value="1"/>
</dbReference>
<dbReference type="PROSITE" id="PS50110">
    <property type="entry name" value="RESPONSE_REGULATORY"/>
    <property type="match status" value="1"/>
</dbReference>
<keyword evidence="5 9" id="KW-0238">DNA-binding</keyword>
<dbReference type="SUPFAM" id="SSF52172">
    <property type="entry name" value="CheY-like"/>
    <property type="match status" value="1"/>
</dbReference>
<name>A0A9D9E0U7_9SPIO</name>
<feature type="domain" description="Response regulatory" evidence="10">
    <location>
        <begin position="1"/>
        <end position="117"/>
    </location>
</feature>
<feature type="modified residue" description="4-aspartylphosphate" evidence="8">
    <location>
        <position position="50"/>
    </location>
</feature>
<dbReference type="GO" id="GO:0006355">
    <property type="term" value="P:regulation of DNA-templated transcription"/>
    <property type="evidence" value="ECO:0007669"/>
    <property type="project" value="InterPro"/>
</dbReference>
<keyword evidence="6" id="KW-0804">Transcription</keyword>
<feature type="domain" description="OmpR/PhoB-type" evidence="11">
    <location>
        <begin position="126"/>
        <end position="222"/>
    </location>
</feature>
<dbReference type="InterPro" id="IPR011006">
    <property type="entry name" value="CheY-like_superfamily"/>
</dbReference>
<reference evidence="12" key="1">
    <citation type="submission" date="2020-10" db="EMBL/GenBank/DDBJ databases">
        <authorList>
            <person name="Gilroy R."/>
        </authorList>
    </citation>
    <scope>NUCLEOTIDE SEQUENCE</scope>
    <source>
        <strain evidence="12">7293</strain>
    </source>
</reference>
<reference evidence="12" key="2">
    <citation type="journal article" date="2021" name="PeerJ">
        <title>Extensive microbial diversity within the chicken gut microbiome revealed by metagenomics and culture.</title>
        <authorList>
            <person name="Gilroy R."/>
            <person name="Ravi A."/>
            <person name="Getino M."/>
            <person name="Pursley I."/>
            <person name="Horton D.L."/>
            <person name="Alikhan N.F."/>
            <person name="Baker D."/>
            <person name="Gharbi K."/>
            <person name="Hall N."/>
            <person name="Watson M."/>
            <person name="Adriaenssens E.M."/>
            <person name="Foster-Nyarko E."/>
            <person name="Jarju S."/>
            <person name="Secka A."/>
            <person name="Antonio M."/>
            <person name="Oren A."/>
            <person name="Chaudhuri R.R."/>
            <person name="La Ragione R."/>
            <person name="Hildebrand F."/>
            <person name="Pallen M.J."/>
        </authorList>
    </citation>
    <scope>NUCLEOTIDE SEQUENCE</scope>
    <source>
        <strain evidence="12">7293</strain>
    </source>
</reference>
<evidence type="ECO:0000256" key="7">
    <source>
        <dbReference type="ARBA" id="ARBA00024735"/>
    </source>
</evidence>
<evidence type="ECO:0000256" key="4">
    <source>
        <dbReference type="ARBA" id="ARBA00023015"/>
    </source>
</evidence>
<evidence type="ECO:0000256" key="1">
    <source>
        <dbReference type="ARBA" id="ARBA00013332"/>
    </source>
</evidence>
<dbReference type="InterPro" id="IPR016032">
    <property type="entry name" value="Sig_transdc_resp-reg_C-effctor"/>
</dbReference>
<proteinExistence type="predicted"/>
<dbReference type="EMBL" id="JADIMT010000066">
    <property type="protein sequence ID" value="MBO8436378.1"/>
    <property type="molecule type" value="Genomic_DNA"/>
</dbReference>
<evidence type="ECO:0000313" key="13">
    <source>
        <dbReference type="Proteomes" id="UP000823615"/>
    </source>
</evidence>
<dbReference type="PANTHER" id="PTHR48111">
    <property type="entry name" value="REGULATOR OF RPOS"/>
    <property type="match status" value="1"/>
</dbReference>
<dbReference type="CDD" id="cd00383">
    <property type="entry name" value="trans_reg_C"/>
    <property type="match status" value="1"/>
</dbReference>
<dbReference type="PANTHER" id="PTHR48111:SF1">
    <property type="entry name" value="TWO-COMPONENT RESPONSE REGULATOR ORR33"/>
    <property type="match status" value="1"/>
</dbReference>
<comment type="function">
    <text evidence="7">This protein is a positive regulator for the phosphate regulon. Transcription of this operon is positively regulated by PhoB and PhoR when phosphate is limited.</text>
</comment>
<evidence type="ECO:0000256" key="6">
    <source>
        <dbReference type="ARBA" id="ARBA00023163"/>
    </source>
</evidence>
<dbReference type="InterPro" id="IPR001789">
    <property type="entry name" value="Sig_transdc_resp-reg_receiver"/>
</dbReference>
<feature type="DNA-binding region" description="OmpR/PhoB-type" evidence="9">
    <location>
        <begin position="126"/>
        <end position="222"/>
    </location>
</feature>
<keyword evidence="2 8" id="KW-0597">Phosphoprotein</keyword>
<keyword evidence="3" id="KW-0902">Two-component regulatory system</keyword>
<dbReference type="GO" id="GO:0005829">
    <property type="term" value="C:cytosol"/>
    <property type="evidence" value="ECO:0007669"/>
    <property type="project" value="TreeGrafter"/>
</dbReference>
<dbReference type="Gene3D" id="3.40.50.2300">
    <property type="match status" value="1"/>
</dbReference>
<gene>
    <name evidence="12" type="ORF">IAA97_05320</name>
</gene>
<evidence type="ECO:0000313" key="12">
    <source>
        <dbReference type="EMBL" id="MBO8436378.1"/>
    </source>
</evidence>
<evidence type="ECO:0000259" key="11">
    <source>
        <dbReference type="PROSITE" id="PS51755"/>
    </source>
</evidence>
<organism evidence="12 13">
    <name type="scientific">Candidatus Ornithospirochaeta stercoripullorum</name>
    <dbReference type="NCBI Taxonomy" id="2840899"/>
    <lineage>
        <taxon>Bacteria</taxon>
        <taxon>Pseudomonadati</taxon>
        <taxon>Spirochaetota</taxon>
        <taxon>Spirochaetia</taxon>
        <taxon>Spirochaetales</taxon>
        <taxon>Spirochaetaceae</taxon>
        <taxon>Spirochaetaceae incertae sedis</taxon>
        <taxon>Candidatus Ornithospirochaeta</taxon>
    </lineage>
</organism>
<evidence type="ECO:0000256" key="3">
    <source>
        <dbReference type="ARBA" id="ARBA00023012"/>
    </source>
</evidence>
<dbReference type="InterPro" id="IPR036388">
    <property type="entry name" value="WH-like_DNA-bd_sf"/>
</dbReference>
<dbReference type="SMART" id="SM00862">
    <property type="entry name" value="Trans_reg_C"/>
    <property type="match status" value="1"/>
</dbReference>
<comment type="caution">
    <text evidence="12">The sequence shown here is derived from an EMBL/GenBank/DDBJ whole genome shotgun (WGS) entry which is preliminary data.</text>
</comment>
<dbReference type="InterPro" id="IPR001867">
    <property type="entry name" value="OmpR/PhoB-type_DNA-bd"/>
</dbReference>
<dbReference type="Proteomes" id="UP000823615">
    <property type="component" value="Unassembled WGS sequence"/>
</dbReference>
<dbReference type="GO" id="GO:0032993">
    <property type="term" value="C:protein-DNA complex"/>
    <property type="evidence" value="ECO:0007669"/>
    <property type="project" value="TreeGrafter"/>
</dbReference>
<dbReference type="Gene3D" id="1.10.10.10">
    <property type="entry name" value="Winged helix-like DNA-binding domain superfamily/Winged helix DNA-binding domain"/>
    <property type="match status" value="1"/>
</dbReference>
<dbReference type="Pfam" id="PF00486">
    <property type="entry name" value="Trans_reg_C"/>
    <property type="match status" value="1"/>
</dbReference>